<comment type="caution">
    <text evidence="2">The sequence shown here is derived from an EMBL/GenBank/DDBJ whole genome shotgun (WGS) entry which is preliminary data.</text>
</comment>
<organism evidence="2 3">
    <name type="scientific">Photobacterium proteolyticum</name>
    <dbReference type="NCBI Taxonomy" id="1903952"/>
    <lineage>
        <taxon>Bacteria</taxon>
        <taxon>Pseudomonadati</taxon>
        <taxon>Pseudomonadota</taxon>
        <taxon>Gammaproteobacteria</taxon>
        <taxon>Vibrionales</taxon>
        <taxon>Vibrionaceae</taxon>
        <taxon>Photobacterium</taxon>
    </lineage>
</organism>
<evidence type="ECO:0000313" key="3">
    <source>
        <dbReference type="Proteomes" id="UP000186905"/>
    </source>
</evidence>
<dbReference type="AlphaFoldDB" id="A0A1Q9GCQ1"/>
<keyword evidence="1" id="KW-0812">Transmembrane</keyword>
<keyword evidence="1" id="KW-0472">Membrane</keyword>
<feature type="transmembrane region" description="Helical" evidence="1">
    <location>
        <begin position="84"/>
        <end position="105"/>
    </location>
</feature>
<name>A0A1Q9GCQ1_9GAMM</name>
<evidence type="ECO:0000256" key="1">
    <source>
        <dbReference type="SAM" id="Phobius"/>
    </source>
</evidence>
<sequence length="111" mass="12492">MKLSFFYLLFYSFLIVAGFYINDLFSLKPIYANNLLVLVVSAFVASRVSGAERGLTKEKYILSIISGFSYSLTSYLIIELSQLTPITALEFTTAFLVASLMTVFLSRFKVI</sequence>
<reference evidence="2 3" key="1">
    <citation type="submission" date="2016-09" db="EMBL/GenBank/DDBJ databases">
        <title>Photobacterium proteolyticum sp. nov. a protease producing bacterium isolated from ocean sediments of Laizhou Bay.</title>
        <authorList>
            <person name="Li Y."/>
        </authorList>
    </citation>
    <scope>NUCLEOTIDE SEQUENCE [LARGE SCALE GENOMIC DNA]</scope>
    <source>
        <strain evidence="2 3">13-12</strain>
    </source>
</reference>
<keyword evidence="3" id="KW-1185">Reference proteome</keyword>
<dbReference type="EMBL" id="MJIL01000092">
    <property type="protein sequence ID" value="OLQ72173.1"/>
    <property type="molecule type" value="Genomic_DNA"/>
</dbReference>
<evidence type="ECO:0000313" key="2">
    <source>
        <dbReference type="EMBL" id="OLQ72173.1"/>
    </source>
</evidence>
<feature type="transmembrane region" description="Helical" evidence="1">
    <location>
        <begin position="60"/>
        <end position="78"/>
    </location>
</feature>
<dbReference type="OrthoDB" id="9867340at2"/>
<proteinExistence type="predicted"/>
<gene>
    <name evidence="2" type="ORF">BIT28_24405</name>
</gene>
<feature type="transmembrane region" description="Helical" evidence="1">
    <location>
        <begin position="5"/>
        <end position="25"/>
    </location>
</feature>
<dbReference type="RefSeq" id="WP_075767148.1">
    <property type="nucleotide sequence ID" value="NZ_MJIL01000092.1"/>
</dbReference>
<dbReference type="Proteomes" id="UP000186905">
    <property type="component" value="Unassembled WGS sequence"/>
</dbReference>
<feature type="transmembrane region" description="Helical" evidence="1">
    <location>
        <begin position="31"/>
        <end position="48"/>
    </location>
</feature>
<keyword evidence="1" id="KW-1133">Transmembrane helix</keyword>
<protein>
    <submittedName>
        <fullName evidence="2">Uncharacterized protein</fullName>
    </submittedName>
</protein>
<accession>A0A1Q9GCQ1</accession>